<evidence type="ECO:0000256" key="2">
    <source>
        <dbReference type="ARBA" id="ARBA00022475"/>
    </source>
</evidence>
<feature type="transmembrane region" description="Helical" evidence="6">
    <location>
        <begin position="449"/>
        <end position="465"/>
    </location>
</feature>
<dbReference type="Pfam" id="PF01943">
    <property type="entry name" value="Polysacc_synt"/>
    <property type="match status" value="1"/>
</dbReference>
<feature type="transmembrane region" description="Helical" evidence="6">
    <location>
        <begin position="95"/>
        <end position="114"/>
    </location>
</feature>
<comment type="subcellular location">
    <subcellularLocation>
        <location evidence="1">Cell membrane</location>
        <topology evidence="1">Multi-pass membrane protein</topology>
    </subcellularLocation>
</comment>
<dbReference type="Proteomes" id="UP000286186">
    <property type="component" value="Unassembled WGS sequence"/>
</dbReference>
<feature type="transmembrane region" description="Helical" evidence="6">
    <location>
        <begin position="120"/>
        <end position="141"/>
    </location>
</feature>
<keyword evidence="3 6" id="KW-0812">Transmembrane</keyword>
<keyword evidence="2" id="KW-1003">Cell membrane</keyword>
<dbReference type="EMBL" id="QRHR01000002">
    <property type="protein sequence ID" value="RHF90349.1"/>
    <property type="molecule type" value="Genomic_DNA"/>
</dbReference>
<feature type="transmembrane region" description="Helical" evidence="6">
    <location>
        <begin position="298"/>
        <end position="318"/>
    </location>
</feature>
<feature type="transmembrane region" description="Helical" evidence="6">
    <location>
        <begin position="56"/>
        <end position="74"/>
    </location>
</feature>
<evidence type="ECO:0000256" key="3">
    <source>
        <dbReference type="ARBA" id="ARBA00022692"/>
    </source>
</evidence>
<dbReference type="AlphaFoldDB" id="A0A414RBD1"/>
<evidence type="ECO:0000256" key="6">
    <source>
        <dbReference type="SAM" id="Phobius"/>
    </source>
</evidence>
<evidence type="ECO:0000256" key="1">
    <source>
        <dbReference type="ARBA" id="ARBA00004651"/>
    </source>
</evidence>
<feature type="transmembrane region" description="Helical" evidence="6">
    <location>
        <begin position="426"/>
        <end position="443"/>
    </location>
</feature>
<feature type="transmembrane region" description="Helical" evidence="6">
    <location>
        <begin position="330"/>
        <end position="349"/>
    </location>
</feature>
<proteinExistence type="predicted"/>
<dbReference type="InterPro" id="IPR050833">
    <property type="entry name" value="Poly_Biosynth_Transport"/>
</dbReference>
<dbReference type="InterPro" id="IPR002797">
    <property type="entry name" value="Polysacc_synth"/>
</dbReference>
<feature type="transmembrane region" description="Helical" evidence="6">
    <location>
        <begin position="214"/>
        <end position="232"/>
    </location>
</feature>
<protein>
    <submittedName>
        <fullName evidence="7">Polysaccharide biosynthesis protein</fullName>
    </submittedName>
</protein>
<feature type="transmembrane region" description="Helical" evidence="6">
    <location>
        <begin position="153"/>
        <end position="178"/>
    </location>
</feature>
<evidence type="ECO:0000256" key="4">
    <source>
        <dbReference type="ARBA" id="ARBA00022989"/>
    </source>
</evidence>
<dbReference type="PANTHER" id="PTHR30250:SF11">
    <property type="entry name" value="O-ANTIGEN TRANSPORTER-RELATED"/>
    <property type="match status" value="1"/>
</dbReference>
<gene>
    <name evidence="7" type="ORF">DW652_02725</name>
</gene>
<evidence type="ECO:0000313" key="8">
    <source>
        <dbReference type="Proteomes" id="UP000286186"/>
    </source>
</evidence>
<evidence type="ECO:0000313" key="7">
    <source>
        <dbReference type="EMBL" id="RHF90349.1"/>
    </source>
</evidence>
<accession>A0A414RBD1</accession>
<feature type="transmembrane region" description="Helical" evidence="6">
    <location>
        <begin position="361"/>
        <end position="380"/>
    </location>
</feature>
<feature type="transmembrane region" description="Helical" evidence="6">
    <location>
        <begin position="386"/>
        <end position="406"/>
    </location>
</feature>
<organism evidence="7 8">
    <name type="scientific">Eubacterium ventriosum</name>
    <dbReference type="NCBI Taxonomy" id="39496"/>
    <lineage>
        <taxon>Bacteria</taxon>
        <taxon>Bacillati</taxon>
        <taxon>Bacillota</taxon>
        <taxon>Clostridia</taxon>
        <taxon>Eubacteriales</taxon>
        <taxon>Eubacteriaceae</taxon>
        <taxon>Eubacterium</taxon>
    </lineage>
</organism>
<name>A0A414RBD1_9FIRM</name>
<comment type="caution">
    <text evidence="7">The sequence shown here is derived from an EMBL/GenBank/DDBJ whole genome shotgun (WGS) entry which is preliminary data.</text>
</comment>
<reference evidence="7 8" key="1">
    <citation type="submission" date="2018-08" db="EMBL/GenBank/DDBJ databases">
        <title>A genome reference for cultivated species of the human gut microbiota.</title>
        <authorList>
            <person name="Zou Y."/>
            <person name="Xue W."/>
            <person name="Luo G."/>
        </authorList>
    </citation>
    <scope>NUCLEOTIDE SEQUENCE [LARGE SCALE GENOMIC DNA]</scope>
    <source>
        <strain evidence="7 8">AM23-22</strain>
    </source>
</reference>
<feature type="transmembrane region" description="Helical" evidence="6">
    <location>
        <begin position="252"/>
        <end position="277"/>
    </location>
</feature>
<dbReference type="GO" id="GO:0005886">
    <property type="term" value="C:plasma membrane"/>
    <property type="evidence" value="ECO:0007669"/>
    <property type="project" value="UniProtKB-SubCell"/>
</dbReference>
<dbReference type="PANTHER" id="PTHR30250">
    <property type="entry name" value="PST FAMILY PREDICTED COLANIC ACID TRANSPORTER"/>
    <property type="match status" value="1"/>
</dbReference>
<feature type="transmembrane region" description="Helical" evidence="6">
    <location>
        <begin position="184"/>
        <end position="202"/>
    </location>
</feature>
<keyword evidence="5 6" id="KW-0472">Membrane</keyword>
<evidence type="ECO:0000256" key="5">
    <source>
        <dbReference type="ARBA" id="ARBA00023136"/>
    </source>
</evidence>
<keyword evidence="4 6" id="KW-1133">Transmembrane helix</keyword>
<sequence>MKTLVDKYKSLSAPVKASIWFTACNIIQKGIALISTPIFTRIMTTQQYGVYTIYQSWYQVLTIFATLNLSAGIFNNGLTKYPEKKSEFVSSLQGLSTTVTFVLFLIYIAIPQFWNELLGLGTLFVVAMFVQLLFEPAYLFWSAEQRYQYNYKSLIFTTMIIAIGSPLIGIIAVISISYKAEARVLSFVLVQVVLGLYFYIRAFAKGKCFFNSFFWKYALSFNIPLIPHYLSMTVLNQSDRIMIDKMVGTSEAAIYGIAYTLAMMMTIITGAINSSFIPYTYQNIKRKHYKEIGSNANFILLLVAMGCAMAMAFGPELIKLFATEEYYDAIWVMPSVAASVFFMFLYPLFANIEFYYEKTKFVMVASCSGALLNILLNYIFIGLYGYYAAGYTTLICYMVFSFAHYLAYKKIVDNNSELEEIYDIKFIIALSVFVLAMMGIMIVGFSYTWLRYTILLVMVIVLFKNKTEILNKLMKLRKKD</sequence>